<dbReference type="GO" id="GO:0006260">
    <property type="term" value="P:DNA replication"/>
    <property type="evidence" value="ECO:0007669"/>
    <property type="project" value="UniProtKB-KW"/>
</dbReference>
<keyword evidence="7" id="KW-0255">Endonuclease</keyword>
<dbReference type="Gene3D" id="3.40.1310.20">
    <property type="match status" value="1"/>
</dbReference>
<organism evidence="12 13">
    <name type="scientific">Neocallimastix californiae</name>
    <dbReference type="NCBI Taxonomy" id="1754190"/>
    <lineage>
        <taxon>Eukaryota</taxon>
        <taxon>Fungi</taxon>
        <taxon>Fungi incertae sedis</taxon>
        <taxon>Chytridiomycota</taxon>
        <taxon>Chytridiomycota incertae sedis</taxon>
        <taxon>Neocallimastigomycetes</taxon>
        <taxon>Neocallimastigales</taxon>
        <taxon>Neocallimastigaceae</taxon>
        <taxon>Neocallimastix</taxon>
    </lineage>
</organism>
<evidence type="ECO:0000256" key="9">
    <source>
        <dbReference type="ARBA" id="ARBA00023124"/>
    </source>
</evidence>
<evidence type="ECO:0000259" key="11">
    <source>
        <dbReference type="PROSITE" id="PS52020"/>
    </source>
</evidence>
<keyword evidence="4" id="KW-0540">Nuclease</keyword>
<dbReference type="Proteomes" id="UP000193920">
    <property type="component" value="Unassembled WGS sequence"/>
</dbReference>
<keyword evidence="9" id="KW-0190">Covalent protein-DNA linkage</keyword>
<dbReference type="GO" id="GO:0003677">
    <property type="term" value="F:DNA binding"/>
    <property type="evidence" value="ECO:0007669"/>
    <property type="project" value="UniProtKB-KW"/>
</dbReference>
<keyword evidence="2" id="KW-0548">Nucleotidyltransferase</keyword>
<evidence type="ECO:0000256" key="1">
    <source>
        <dbReference type="ARBA" id="ARBA00022679"/>
    </source>
</evidence>
<accession>A0A1Y2D3V3</accession>
<dbReference type="InterPro" id="IPR049912">
    <property type="entry name" value="CRESS_DNA_REP"/>
</dbReference>
<evidence type="ECO:0000256" key="6">
    <source>
        <dbReference type="ARBA" id="ARBA00022741"/>
    </source>
</evidence>
<keyword evidence="8" id="KW-0378">Hydrolase</keyword>
<dbReference type="EMBL" id="MCOG01000090">
    <property type="protein sequence ID" value="ORY53961.1"/>
    <property type="molecule type" value="Genomic_DNA"/>
</dbReference>
<keyword evidence="13" id="KW-1185">Reference proteome</keyword>
<keyword evidence="6" id="KW-0547">Nucleotide-binding</keyword>
<name>A0A1Y2D3V3_9FUNG</name>
<evidence type="ECO:0000256" key="7">
    <source>
        <dbReference type="ARBA" id="ARBA00022759"/>
    </source>
</evidence>
<evidence type="ECO:0000256" key="8">
    <source>
        <dbReference type="ARBA" id="ARBA00022801"/>
    </source>
</evidence>
<sequence length="117" mass="13621">MVNTEGRNTGTAFILTINEASLEFYEDIKQYFLKLSEFAYMLVTEHVGSSNKHYHMFVQYNQSKYIARRKLHGAHIEKCYGSAQQNIDYCWARDEKHKDEGVEAILVDEIGQPKLKV</sequence>
<evidence type="ECO:0000313" key="13">
    <source>
        <dbReference type="Proteomes" id="UP000193920"/>
    </source>
</evidence>
<dbReference type="GO" id="GO:0000166">
    <property type="term" value="F:nucleotide binding"/>
    <property type="evidence" value="ECO:0007669"/>
    <property type="project" value="UniProtKB-KW"/>
</dbReference>
<dbReference type="AlphaFoldDB" id="A0A1Y2D3V3"/>
<proteinExistence type="predicted"/>
<keyword evidence="5" id="KW-0479">Metal-binding</keyword>
<comment type="caution">
    <text evidence="12">The sequence shown here is derived from an EMBL/GenBank/DDBJ whole genome shotgun (WGS) entry which is preliminary data.</text>
</comment>
<reference evidence="12 13" key="1">
    <citation type="submission" date="2016-08" db="EMBL/GenBank/DDBJ databases">
        <title>A Parts List for Fungal Cellulosomes Revealed by Comparative Genomics.</title>
        <authorList>
            <consortium name="DOE Joint Genome Institute"/>
            <person name="Haitjema C.H."/>
            <person name="Gilmore S.P."/>
            <person name="Henske J.K."/>
            <person name="Solomon K.V."/>
            <person name="De Groot R."/>
            <person name="Kuo A."/>
            <person name="Mondo S.J."/>
            <person name="Salamov A.A."/>
            <person name="Labutti K."/>
            <person name="Zhao Z."/>
            <person name="Chiniquy J."/>
            <person name="Barry K."/>
            <person name="Brewer H.M."/>
            <person name="Purvine S.O."/>
            <person name="Wright A.T."/>
            <person name="Boxma B."/>
            <person name="Van Alen T."/>
            <person name="Hackstein J.H."/>
            <person name="Baker S.E."/>
            <person name="Grigoriev I.V."/>
            <person name="O'Malley M.A."/>
        </authorList>
    </citation>
    <scope>NUCLEOTIDE SEQUENCE [LARGE SCALE GENOMIC DNA]</scope>
    <source>
        <strain evidence="12 13">G1</strain>
    </source>
</reference>
<keyword evidence="10" id="KW-0238">DNA-binding</keyword>
<dbReference type="GO" id="GO:0004519">
    <property type="term" value="F:endonuclease activity"/>
    <property type="evidence" value="ECO:0007669"/>
    <property type="project" value="UniProtKB-KW"/>
</dbReference>
<keyword evidence="1" id="KW-0808">Transferase</keyword>
<evidence type="ECO:0000313" key="12">
    <source>
        <dbReference type="EMBL" id="ORY53961.1"/>
    </source>
</evidence>
<dbReference type="OrthoDB" id="10357832at2759"/>
<dbReference type="GO" id="GO:0016787">
    <property type="term" value="F:hydrolase activity"/>
    <property type="evidence" value="ECO:0007669"/>
    <property type="project" value="UniProtKB-KW"/>
</dbReference>
<keyword evidence="3" id="KW-0235">DNA replication</keyword>
<feature type="domain" description="CRESS-DNA virus Rep endonuclease" evidence="11">
    <location>
        <begin position="7"/>
        <end position="103"/>
    </location>
</feature>
<dbReference type="GO" id="GO:0046872">
    <property type="term" value="F:metal ion binding"/>
    <property type="evidence" value="ECO:0007669"/>
    <property type="project" value="UniProtKB-KW"/>
</dbReference>
<evidence type="ECO:0000256" key="4">
    <source>
        <dbReference type="ARBA" id="ARBA00022722"/>
    </source>
</evidence>
<evidence type="ECO:0000256" key="5">
    <source>
        <dbReference type="ARBA" id="ARBA00022723"/>
    </source>
</evidence>
<gene>
    <name evidence="12" type="ORF">LY90DRAFT_507980</name>
</gene>
<protein>
    <recommendedName>
        <fullName evidence="11">CRESS-DNA virus Rep endonuclease domain-containing protein</fullName>
    </recommendedName>
</protein>
<dbReference type="GO" id="GO:0016779">
    <property type="term" value="F:nucleotidyltransferase activity"/>
    <property type="evidence" value="ECO:0007669"/>
    <property type="project" value="UniProtKB-KW"/>
</dbReference>
<evidence type="ECO:0000256" key="3">
    <source>
        <dbReference type="ARBA" id="ARBA00022705"/>
    </source>
</evidence>
<evidence type="ECO:0000256" key="10">
    <source>
        <dbReference type="ARBA" id="ARBA00023125"/>
    </source>
</evidence>
<evidence type="ECO:0000256" key="2">
    <source>
        <dbReference type="ARBA" id="ARBA00022695"/>
    </source>
</evidence>
<dbReference type="PROSITE" id="PS52020">
    <property type="entry name" value="CRESS_DNA_REP"/>
    <property type="match status" value="1"/>
</dbReference>